<keyword evidence="7" id="KW-0411">Iron-sulfur</keyword>
<feature type="region of interest" description="Disordered" evidence="8">
    <location>
        <begin position="614"/>
        <end position="635"/>
    </location>
</feature>
<proteinExistence type="predicted"/>
<dbReference type="Gene3D" id="3.40.50.280">
    <property type="entry name" value="Cobalamin-binding domain"/>
    <property type="match status" value="1"/>
</dbReference>
<dbReference type="PROSITE" id="PS51918">
    <property type="entry name" value="RADICAL_SAM"/>
    <property type="match status" value="1"/>
</dbReference>
<dbReference type="Gene3D" id="3.80.30.20">
    <property type="entry name" value="tm_1862 like domain"/>
    <property type="match status" value="1"/>
</dbReference>
<reference evidence="12" key="1">
    <citation type="submission" date="2018-05" db="EMBL/GenBank/DDBJ databases">
        <authorList>
            <person name="Lanie J.A."/>
            <person name="Ng W.-L."/>
            <person name="Kazmierczak K.M."/>
            <person name="Andrzejewski T.M."/>
            <person name="Davidsen T.M."/>
            <person name="Wayne K.J."/>
            <person name="Tettelin H."/>
            <person name="Glass J.I."/>
            <person name="Rusch D."/>
            <person name="Podicherti R."/>
            <person name="Tsui H.-C.T."/>
            <person name="Winkler M.E."/>
        </authorList>
    </citation>
    <scope>NUCLEOTIDE SEQUENCE</scope>
</reference>
<evidence type="ECO:0000256" key="7">
    <source>
        <dbReference type="ARBA" id="ARBA00023014"/>
    </source>
</evidence>
<evidence type="ECO:0000256" key="4">
    <source>
        <dbReference type="ARBA" id="ARBA00022691"/>
    </source>
</evidence>
<dbReference type="Pfam" id="PF04055">
    <property type="entry name" value="Radical_SAM"/>
    <property type="match status" value="1"/>
</dbReference>
<sequence length="635" mass="73329">MSYFKRIALVKSHQKFEPVDPAYTTDITELCHLGAFIEKDVEHISIPISPYNRDPIKAFRKSLKSGEYDLVGISAMTPGYNNAREYARIAKEAGTYVIMGGYHPTALPDQVLADPNVDAVVRGEGELPLRDLVLHGPSGNISGLSFKENGGSVQHNPPAALIEELDQLPMALRDIRPDRFGERGNAYSVDTIYSSRGCIAKCTFCANDTMNQKFRPRSPENFVDELEQLHDKRVKKLIKFFDSIFMFDPDRVEKILELMFRRNLTNFRIFTETRTDDVIRCRHLMKDLKRIGFEKILIGIESPNIETYKKLRKGGSLKKHEQAIQILQEANIRMDAFLIIGHPHETEQDIRQYPEFAKRVKLDHQAVYFVMTPYPGTQIFQDYEKRKLIESFDWDNYNNFGAVVRLEKLERSTLRNLLSHCHGSTGGFSYWFQKQPGIIGVIVQLFYMTVFWLYFYDCQGEDTREEKNEFIWSFFRASYGHYHKKRKPNRLGKVFQRFFKTFQLRFEIGGITDSFVIAFRAQGDDFWMDVQPYVQTADRMLTVTLDDMSEIQRTLSMSDANGLMFLCEDGGGPFKRFRRCLTCYPIFWVLAKAFFKCVGNIGVRYLNAVSDPSPVHTGNPTNCNLAPPNTRGQRI</sequence>
<dbReference type="InterPro" id="IPR023404">
    <property type="entry name" value="rSAM_horseshoe"/>
</dbReference>
<dbReference type="SFLD" id="SFLDS00029">
    <property type="entry name" value="Radical_SAM"/>
    <property type="match status" value="1"/>
</dbReference>
<evidence type="ECO:0000256" key="6">
    <source>
        <dbReference type="ARBA" id="ARBA00023004"/>
    </source>
</evidence>
<evidence type="ECO:0000256" key="1">
    <source>
        <dbReference type="ARBA" id="ARBA00001966"/>
    </source>
</evidence>
<keyword evidence="9" id="KW-0812">Transmembrane</keyword>
<keyword evidence="6" id="KW-0408">Iron</keyword>
<dbReference type="InterPro" id="IPR007197">
    <property type="entry name" value="rSAM"/>
</dbReference>
<feature type="domain" description="Radical SAM core" evidence="11">
    <location>
        <begin position="184"/>
        <end position="416"/>
    </location>
</feature>
<keyword evidence="3" id="KW-0808">Transferase</keyword>
<evidence type="ECO:0000256" key="3">
    <source>
        <dbReference type="ARBA" id="ARBA00022679"/>
    </source>
</evidence>
<dbReference type="GO" id="GO:0005829">
    <property type="term" value="C:cytosol"/>
    <property type="evidence" value="ECO:0007669"/>
    <property type="project" value="TreeGrafter"/>
</dbReference>
<evidence type="ECO:0000259" key="10">
    <source>
        <dbReference type="PROSITE" id="PS51332"/>
    </source>
</evidence>
<keyword evidence="5" id="KW-0479">Metal-binding</keyword>
<feature type="domain" description="B12-binding" evidence="10">
    <location>
        <begin position="6"/>
        <end position="143"/>
    </location>
</feature>
<dbReference type="SFLD" id="SFLDG01082">
    <property type="entry name" value="B12-binding_domain_containing"/>
    <property type="match status" value="1"/>
</dbReference>
<dbReference type="EMBL" id="UINC01027122">
    <property type="protein sequence ID" value="SVB05830.1"/>
    <property type="molecule type" value="Genomic_DNA"/>
</dbReference>
<dbReference type="GO" id="GO:0051539">
    <property type="term" value="F:4 iron, 4 sulfur cluster binding"/>
    <property type="evidence" value="ECO:0007669"/>
    <property type="project" value="UniProtKB-KW"/>
</dbReference>
<dbReference type="PANTHER" id="PTHR43409:SF7">
    <property type="entry name" value="BLL1977 PROTEIN"/>
    <property type="match status" value="1"/>
</dbReference>
<dbReference type="PROSITE" id="PS51332">
    <property type="entry name" value="B12_BINDING"/>
    <property type="match status" value="1"/>
</dbReference>
<comment type="cofactor">
    <cofactor evidence="1">
        <name>[4Fe-4S] cluster</name>
        <dbReference type="ChEBI" id="CHEBI:49883"/>
    </cofactor>
</comment>
<dbReference type="AlphaFoldDB" id="A0A382AW81"/>
<dbReference type="GO" id="GO:0046872">
    <property type="term" value="F:metal ion binding"/>
    <property type="evidence" value="ECO:0007669"/>
    <property type="project" value="UniProtKB-KW"/>
</dbReference>
<dbReference type="InterPro" id="IPR058240">
    <property type="entry name" value="rSAM_sf"/>
</dbReference>
<gene>
    <name evidence="12" type="ORF">METZ01_LOCUS158684</name>
</gene>
<dbReference type="CDD" id="cd02068">
    <property type="entry name" value="radical_SAM_B12_BD"/>
    <property type="match status" value="1"/>
</dbReference>
<dbReference type="SFLD" id="SFLDG01123">
    <property type="entry name" value="methyltransferase_(Class_B)"/>
    <property type="match status" value="1"/>
</dbReference>
<dbReference type="Pfam" id="PF02310">
    <property type="entry name" value="B12-binding"/>
    <property type="match status" value="1"/>
</dbReference>
<name>A0A382AW81_9ZZZZ</name>
<evidence type="ECO:0000313" key="12">
    <source>
        <dbReference type="EMBL" id="SVB05830.1"/>
    </source>
</evidence>
<dbReference type="InterPro" id="IPR006158">
    <property type="entry name" value="Cobalamin-bd"/>
</dbReference>
<dbReference type="SMART" id="SM00729">
    <property type="entry name" value="Elp3"/>
    <property type="match status" value="1"/>
</dbReference>
<dbReference type="SUPFAM" id="SSF102114">
    <property type="entry name" value="Radical SAM enzymes"/>
    <property type="match status" value="1"/>
</dbReference>
<feature type="non-terminal residue" evidence="12">
    <location>
        <position position="635"/>
    </location>
</feature>
<keyword evidence="2" id="KW-0489">Methyltransferase</keyword>
<feature type="transmembrane region" description="Helical" evidence="9">
    <location>
        <begin position="437"/>
        <end position="456"/>
    </location>
</feature>
<dbReference type="InterPro" id="IPR051198">
    <property type="entry name" value="BchE-like"/>
</dbReference>
<dbReference type="InterPro" id="IPR006638">
    <property type="entry name" value="Elp3/MiaA/NifB-like_rSAM"/>
</dbReference>
<protein>
    <submittedName>
        <fullName evidence="12">Uncharacterized protein</fullName>
    </submittedName>
</protein>
<keyword evidence="4" id="KW-0949">S-adenosyl-L-methionine</keyword>
<organism evidence="12">
    <name type="scientific">marine metagenome</name>
    <dbReference type="NCBI Taxonomy" id="408172"/>
    <lineage>
        <taxon>unclassified sequences</taxon>
        <taxon>metagenomes</taxon>
        <taxon>ecological metagenomes</taxon>
    </lineage>
</organism>
<accession>A0A382AW81</accession>
<dbReference type="CDD" id="cd01335">
    <property type="entry name" value="Radical_SAM"/>
    <property type="match status" value="1"/>
</dbReference>
<dbReference type="GO" id="GO:0031419">
    <property type="term" value="F:cobalamin binding"/>
    <property type="evidence" value="ECO:0007669"/>
    <property type="project" value="InterPro"/>
</dbReference>
<evidence type="ECO:0000256" key="9">
    <source>
        <dbReference type="SAM" id="Phobius"/>
    </source>
</evidence>
<dbReference type="GO" id="GO:0003824">
    <property type="term" value="F:catalytic activity"/>
    <property type="evidence" value="ECO:0007669"/>
    <property type="project" value="InterPro"/>
</dbReference>
<keyword evidence="9" id="KW-0472">Membrane</keyword>
<dbReference type="PANTHER" id="PTHR43409">
    <property type="entry name" value="ANAEROBIC MAGNESIUM-PROTOPORPHYRIN IX MONOMETHYL ESTER CYCLASE-RELATED"/>
    <property type="match status" value="1"/>
</dbReference>
<evidence type="ECO:0000256" key="2">
    <source>
        <dbReference type="ARBA" id="ARBA00022603"/>
    </source>
</evidence>
<evidence type="ECO:0000259" key="11">
    <source>
        <dbReference type="PROSITE" id="PS51918"/>
    </source>
</evidence>
<evidence type="ECO:0000256" key="5">
    <source>
        <dbReference type="ARBA" id="ARBA00022723"/>
    </source>
</evidence>
<keyword evidence="9" id="KW-1133">Transmembrane helix</keyword>
<dbReference type="InterPro" id="IPR034466">
    <property type="entry name" value="Methyltransferase_Class_B"/>
</dbReference>
<evidence type="ECO:0000256" key="8">
    <source>
        <dbReference type="SAM" id="MobiDB-lite"/>
    </source>
</evidence>